<name>A0AC60QNN1_IXOPE</name>
<accession>A0AC60QNN1</accession>
<evidence type="ECO:0000313" key="2">
    <source>
        <dbReference type="Proteomes" id="UP000805193"/>
    </source>
</evidence>
<sequence>MAFSTAANAGHHSAIRETWGLDVKLHQDTRMALLLSASNNSKLESSVQSESSVHSDNIRESFMDAYHNVTLHSIMMVRWASTFCRRLDLL</sequence>
<reference evidence="1 2" key="1">
    <citation type="journal article" date="2020" name="Cell">
        <title>Large-Scale Comparative Analyses of Tick Genomes Elucidate Their Genetic Diversity and Vector Capacities.</title>
        <authorList>
            <consortium name="Tick Genome and Microbiome Consortium (TIGMIC)"/>
            <person name="Jia N."/>
            <person name="Wang J."/>
            <person name="Shi W."/>
            <person name="Du L."/>
            <person name="Sun Y."/>
            <person name="Zhan W."/>
            <person name="Jiang J.F."/>
            <person name="Wang Q."/>
            <person name="Zhang B."/>
            <person name="Ji P."/>
            <person name="Bell-Sakyi L."/>
            <person name="Cui X.M."/>
            <person name="Yuan T.T."/>
            <person name="Jiang B.G."/>
            <person name="Yang W.F."/>
            <person name="Lam T.T."/>
            <person name="Chang Q.C."/>
            <person name="Ding S.J."/>
            <person name="Wang X.J."/>
            <person name="Zhu J.G."/>
            <person name="Ruan X.D."/>
            <person name="Zhao L."/>
            <person name="Wei J.T."/>
            <person name="Ye R.Z."/>
            <person name="Que T.C."/>
            <person name="Du C.H."/>
            <person name="Zhou Y.H."/>
            <person name="Cheng J.X."/>
            <person name="Dai P.F."/>
            <person name="Guo W.B."/>
            <person name="Han X.H."/>
            <person name="Huang E.J."/>
            <person name="Li L.F."/>
            <person name="Wei W."/>
            <person name="Gao Y.C."/>
            <person name="Liu J.Z."/>
            <person name="Shao H.Z."/>
            <person name="Wang X."/>
            <person name="Wang C.C."/>
            <person name="Yang T.C."/>
            <person name="Huo Q.B."/>
            <person name="Li W."/>
            <person name="Chen H.Y."/>
            <person name="Chen S.E."/>
            <person name="Zhou L.G."/>
            <person name="Ni X.B."/>
            <person name="Tian J.H."/>
            <person name="Sheng Y."/>
            <person name="Liu T."/>
            <person name="Pan Y.S."/>
            <person name="Xia L.Y."/>
            <person name="Li J."/>
            <person name="Zhao F."/>
            <person name="Cao W.C."/>
        </authorList>
    </citation>
    <scope>NUCLEOTIDE SEQUENCE [LARGE SCALE GENOMIC DNA]</scope>
    <source>
        <strain evidence="1">Iper-2018</strain>
    </source>
</reference>
<evidence type="ECO:0000313" key="1">
    <source>
        <dbReference type="EMBL" id="KAG0437774.1"/>
    </source>
</evidence>
<gene>
    <name evidence="1" type="ORF">HPB47_017295</name>
</gene>
<comment type="caution">
    <text evidence="1">The sequence shown here is derived from an EMBL/GenBank/DDBJ whole genome shotgun (WGS) entry which is preliminary data.</text>
</comment>
<dbReference type="Proteomes" id="UP000805193">
    <property type="component" value="Unassembled WGS sequence"/>
</dbReference>
<dbReference type="EMBL" id="JABSTQ010006193">
    <property type="protein sequence ID" value="KAG0437774.1"/>
    <property type="molecule type" value="Genomic_DNA"/>
</dbReference>
<organism evidence="1 2">
    <name type="scientific">Ixodes persulcatus</name>
    <name type="common">Taiga tick</name>
    <dbReference type="NCBI Taxonomy" id="34615"/>
    <lineage>
        <taxon>Eukaryota</taxon>
        <taxon>Metazoa</taxon>
        <taxon>Ecdysozoa</taxon>
        <taxon>Arthropoda</taxon>
        <taxon>Chelicerata</taxon>
        <taxon>Arachnida</taxon>
        <taxon>Acari</taxon>
        <taxon>Parasitiformes</taxon>
        <taxon>Ixodida</taxon>
        <taxon>Ixodoidea</taxon>
        <taxon>Ixodidae</taxon>
        <taxon>Ixodinae</taxon>
        <taxon>Ixodes</taxon>
    </lineage>
</organism>
<proteinExistence type="predicted"/>
<keyword evidence="2" id="KW-1185">Reference proteome</keyword>
<protein>
    <submittedName>
        <fullName evidence="1">Uncharacterized protein</fullName>
    </submittedName>
</protein>